<gene>
    <name evidence="2" type="ORF">POCTA_138.1.T0710081</name>
</gene>
<keyword evidence="3" id="KW-1185">Reference proteome</keyword>
<reference evidence="2" key="1">
    <citation type="submission" date="2021-01" db="EMBL/GenBank/DDBJ databases">
        <authorList>
            <consortium name="Genoscope - CEA"/>
            <person name="William W."/>
        </authorList>
    </citation>
    <scope>NUCLEOTIDE SEQUENCE</scope>
</reference>
<evidence type="ECO:0000256" key="1">
    <source>
        <dbReference type="SAM" id="Coils"/>
    </source>
</evidence>
<feature type="coiled-coil region" evidence="1">
    <location>
        <begin position="23"/>
        <end position="50"/>
    </location>
</feature>
<dbReference type="OrthoDB" id="304850at2759"/>
<dbReference type="OMA" id="QENYYCE"/>
<evidence type="ECO:0000313" key="3">
    <source>
        <dbReference type="Proteomes" id="UP000683925"/>
    </source>
</evidence>
<organism evidence="2 3">
    <name type="scientific">Paramecium octaurelia</name>
    <dbReference type="NCBI Taxonomy" id="43137"/>
    <lineage>
        <taxon>Eukaryota</taxon>
        <taxon>Sar</taxon>
        <taxon>Alveolata</taxon>
        <taxon>Ciliophora</taxon>
        <taxon>Intramacronucleata</taxon>
        <taxon>Oligohymenophorea</taxon>
        <taxon>Peniculida</taxon>
        <taxon>Parameciidae</taxon>
        <taxon>Paramecium</taxon>
    </lineage>
</organism>
<protein>
    <submittedName>
        <fullName evidence="2">Uncharacterized protein</fullName>
    </submittedName>
</protein>
<evidence type="ECO:0000313" key="2">
    <source>
        <dbReference type="EMBL" id="CAD8178483.1"/>
    </source>
</evidence>
<dbReference type="Proteomes" id="UP000683925">
    <property type="component" value="Unassembled WGS sequence"/>
</dbReference>
<comment type="caution">
    <text evidence="2">The sequence shown here is derived from an EMBL/GenBank/DDBJ whole genome shotgun (WGS) entry which is preliminary data.</text>
</comment>
<proteinExistence type="predicted"/>
<keyword evidence="1" id="KW-0175">Coiled coil</keyword>
<name>A0A8S1VPT5_PAROT</name>
<dbReference type="AlphaFoldDB" id="A0A8S1VPT5"/>
<sequence>MQTTITDSGNYQIIENSFLYLDEEKIQSEIQILVQQLQGARKKLQAIHNEKLLETQKEVQKSQENYYCESLEDSNLLNSKEIKITYFESKQIEKVLTELKEKIEYLHEKLFQHGPQENLEKQIYVLSDQLSKERVKSSKDMKVIQDLKKQLNQKSNQLIARNDTLIKHVKEMLKPVDNVEQDEDVNFVE</sequence>
<accession>A0A8S1VPT5</accession>
<dbReference type="EMBL" id="CAJJDP010000070">
    <property type="protein sequence ID" value="CAD8178483.1"/>
    <property type="molecule type" value="Genomic_DNA"/>
</dbReference>